<organism evidence="7 8">
    <name type="scientific">Candidatus Galligastranaerophilus intestinavium</name>
    <dbReference type="NCBI Taxonomy" id="2840836"/>
    <lineage>
        <taxon>Bacteria</taxon>
        <taxon>Candidatus Galligastranaerophilus</taxon>
    </lineage>
</organism>
<evidence type="ECO:0000256" key="5">
    <source>
        <dbReference type="RuleBase" id="RU004404"/>
    </source>
</evidence>
<dbReference type="Proteomes" id="UP000886865">
    <property type="component" value="Unassembled WGS sequence"/>
</dbReference>
<feature type="domain" description="PDZ" evidence="6">
    <location>
        <begin position="126"/>
        <end position="204"/>
    </location>
</feature>
<dbReference type="PROSITE" id="PS50106">
    <property type="entry name" value="PDZ"/>
    <property type="match status" value="1"/>
</dbReference>
<dbReference type="CDD" id="cd07560">
    <property type="entry name" value="Peptidase_S41_CPP"/>
    <property type="match status" value="1"/>
</dbReference>
<evidence type="ECO:0000259" key="6">
    <source>
        <dbReference type="PROSITE" id="PS50106"/>
    </source>
</evidence>
<dbReference type="InterPro" id="IPR001478">
    <property type="entry name" value="PDZ"/>
</dbReference>
<dbReference type="CDD" id="cd06782">
    <property type="entry name" value="cpPDZ_CPP-like"/>
    <property type="match status" value="1"/>
</dbReference>
<reference evidence="7" key="2">
    <citation type="journal article" date="2021" name="PeerJ">
        <title>Extensive microbial diversity within the chicken gut microbiome revealed by metagenomics and culture.</title>
        <authorList>
            <person name="Gilroy R."/>
            <person name="Ravi A."/>
            <person name="Getino M."/>
            <person name="Pursley I."/>
            <person name="Horton D.L."/>
            <person name="Alikhan N.F."/>
            <person name="Baker D."/>
            <person name="Gharbi K."/>
            <person name="Hall N."/>
            <person name="Watson M."/>
            <person name="Adriaenssens E.M."/>
            <person name="Foster-Nyarko E."/>
            <person name="Jarju S."/>
            <person name="Secka A."/>
            <person name="Antonio M."/>
            <person name="Oren A."/>
            <person name="Chaudhuri R.R."/>
            <person name="La Ragione R."/>
            <person name="Hildebrand F."/>
            <person name="Pallen M.J."/>
        </authorList>
    </citation>
    <scope>NUCLEOTIDE SEQUENCE</scope>
    <source>
        <strain evidence="7">CHK152-2871</strain>
    </source>
</reference>
<dbReference type="InterPro" id="IPR005151">
    <property type="entry name" value="Tail-specific_protease"/>
</dbReference>
<dbReference type="SMART" id="SM00228">
    <property type="entry name" value="PDZ"/>
    <property type="match status" value="1"/>
</dbReference>
<sequence>MKRNMFKRIKQLQLIFLCLCLAILFGATFENYKQAQIERINEISSNSYVNNENVSPKDLFLESWLLVKQSYAEPHLNDQNWYRWKRRYVNKIKDNDDAYVAINTMLASLDDPYSRLLSKEEFEDQTNSIESKMYGIGVNIASVAGKIYIVNVIKGSPADSSGLKQGDMLVSVDNHQIKGKSIFQVAQYIKGALNETVTLVILRDGANLTKKIKRAQIKVRTVECQKLDKNTGYIHILSFIGNETPVEFINALNKVKDTKGLILDLRGNTGGLFQNAVFVANIFLKNGDIVSVIGRDGQSSSYSVKDNEFVYDKPLVVLVDGDSASASEIVSGALKDNNRAKIVGTKTFGKGVVQKIYALPNKMGMNLTIAKYLTPSGRDINEKGIEPDYEVTFTRDDVNKNFDRQLEFAKNLIAKQIK</sequence>
<dbReference type="GO" id="GO:0008236">
    <property type="term" value="F:serine-type peptidase activity"/>
    <property type="evidence" value="ECO:0007669"/>
    <property type="project" value="UniProtKB-KW"/>
</dbReference>
<dbReference type="Gene3D" id="3.90.226.10">
    <property type="entry name" value="2-enoyl-CoA Hydratase, Chain A, domain 1"/>
    <property type="match status" value="1"/>
</dbReference>
<keyword evidence="2 5" id="KW-0645">Protease</keyword>
<dbReference type="SMART" id="SM00245">
    <property type="entry name" value="TSPc"/>
    <property type="match status" value="1"/>
</dbReference>
<dbReference type="NCBIfam" id="TIGR00225">
    <property type="entry name" value="prc"/>
    <property type="match status" value="1"/>
</dbReference>
<keyword evidence="4 5" id="KW-0720">Serine protease</keyword>
<evidence type="ECO:0000256" key="3">
    <source>
        <dbReference type="ARBA" id="ARBA00022801"/>
    </source>
</evidence>
<dbReference type="InterPro" id="IPR036034">
    <property type="entry name" value="PDZ_sf"/>
</dbReference>
<dbReference type="AlphaFoldDB" id="A0A9D1JYX8"/>
<dbReference type="InterPro" id="IPR004447">
    <property type="entry name" value="Peptidase_S41A"/>
</dbReference>
<dbReference type="SUPFAM" id="SSF50156">
    <property type="entry name" value="PDZ domain-like"/>
    <property type="match status" value="1"/>
</dbReference>
<evidence type="ECO:0000256" key="4">
    <source>
        <dbReference type="ARBA" id="ARBA00022825"/>
    </source>
</evidence>
<accession>A0A9D1JYX8</accession>
<reference evidence="7" key="1">
    <citation type="submission" date="2020-10" db="EMBL/GenBank/DDBJ databases">
        <authorList>
            <person name="Gilroy R."/>
        </authorList>
    </citation>
    <scope>NUCLEOTIDE SEQUENCE</scope>
    <source>
        <strain evidence="7">CHK152-2871</strain>
    </source>
</reference>
<proteinExistence type="inferred from homology"/>
<name>A0A9D1JYX8_9BACT</name>
<dbReference type="Pfam" id="PF13180">
    <property type="entry name" value="PDZ_2"/>
    <property type="match status" value="1"/>
</dbReference>
<comment type="caution">
    <text evidence="7">The sequence shown here is derived from an EMBL/GenBank/DDBJ whole genome shotgun (WGS) entry which is preliminary data.</text>
</comment>
<dbReference type="GO" id="GO:0006508">
    <property type="term" value="P:proteolysis"/>
    <property type="evidence" value="ECO:0007669"/>
    <property type="project" value="UniProtKB-KW"/>
</dbReference>
<dbReference type="Gene3D" id="3.30.750.44">
    <property type="match status" value="1"/>
</dbReference>
<dbReference type="Gene3D" id="2.30.42.10">
    <property type="match status" value="1"/>
</dbReference>
<dbReference type="InterPro" id="IPR029045">
    <property type="entry name" value="ClpP/crotonase-like_dom_sf"/>
</dbReference>
<comment type="similarity">
    <text evidence="1 5">Belongs to the peptidase S41A family.</text>
</comment>
<evidence type="ECO:0000313" key="8">
    <source>
        <dbReference type="Proteomes" id="UP000886865"/>
    </source>
</evidence>
<keyword evidence="3 5" id="KW-0378">Hydrolase</keyword>
<dbReference type="Pfam" id="PF03572">
    <property type="entry name" value="Peptidase_S41"/>
    <property type="match status" value="1"/>
</dbReference>
<gene>
    <name evidence="7" type="ORF">IAA86_05265</name>
</gene>
<dbReference type="PANTHER" id="PTHR32060:SF22">
    <property type="entry name" value="CARBOXYL-TERMINAL-PROCESSING PEPTIDASE 3, CHLOROPLASTIC"/>
    <property type="match status" value="1"/>
</dbReference>
<dbReference type="PANTHER" id="PTHR32060">
    <property type="entry name" value="TAIL-SPECIFIC PROTEASE"/>
    <property type="match status" value="1"/>
</dbReference>
<evidence type="ECO:0000256" key="2">
    <source>
        <dbReference type="ARBA" id="ARBA00022670"/>
    </source>
</evidence>
<dbReference type="EMBL" id="DVJQ01000045">
    <property type="protein sequence ID" value="HIS74408.1"/>
    <property type="molecule type" value="Genomic_DNA"/>
</dbReference>
<dbReference type="SUPFAM" id="SSF52096">
    <property type="entry name" value="ClpP/crotonase"/>
    <property type="match status" value="1"/>
</dbReference>
<evidence type="ECO:0000256" key="1">
    <source>
        <dbReference type="ARBA" id="ARBA00009179"/>
    </source>
</evidence>
<protein>
    <submittedName>
        <fullName evidence="7">S41 family peptidase</fullName>
    </submittedName>
</protein>
<dbReference type="GO" id="GO:0004175">
    <property type="term" value="F:endopeptidase activity"/>
    <property type="evidence" value="ECO:0007669"/>
    <property type="project" value="TreeGrafter"/>
</dbReference>
<evidence type="ECO:0000313" key="7">
    <source>
        <dbReference type="EMBL" id="HIS74408.1"/>
    </source>
</evidence>